<dbReference type="InterPro" id="IPR011989">
    <property type="entry name" value="ARM-like"/>
</dbReference>
<sequence>MPKSAPPKHKDKNKYRFKTFSERLALVNIDAVHRIKRVQTDEDGSEDFSQFAECLEKWRDLDLSIHFANFKRQIAGKAKNYKLVLHFCDDLNSALQQHLVVEDSLAIPALLELTVALCVDMSSDFYPHFPKYFKILTGLLHTQEVEKLEAVFSAITLLFRHLWRCMLTDMGPVLDMYAVLVTSEQPAHIGAFAAESISYLLRKTRDREFVVEKLLMMSQSNVAASDAIARVLFNLVKSAQHHFHICVSDYLPVILSFLKSDTSSDLTFRTINSSIQLMADYTTKEHGEPVWKLLLSEMKTNDESYAVHLTKLLNTWCKAKNGARICSYKDLHCYFKKTQTTQSGRNSDFLLSICELLCTVLCGSKSGLTSTEKQNFLQVFEASTLPCDGCVSMWKTVCNAEDFHSFGKRAFLKFCQTRIQTDKDKFKVLDLLSEFVVKQQQLPSTEQDLETFVPLHLDFSIVSREKSEKSPGDIIAELIKNESSPEILWQAILVLQHIQPLKLIEILKFRFPNLLAKCQNEQSLAVVAIATQALYTNKQLSVVAEHCQLFVQLLEQWPSSRHALFVAGMLLRLKPSFKDYLTEDMRRSLVENVSSFSSPVRLMSLQILHQLDPSPQLEFCIQAEMITASIQDIRDKLLHLSKLLEHRETSMNQKTKEIVVRFLLANFSVNFSALWPGLQGIICSQATSDRNDVFWSIFFETLTKASDDAEISQWWKVGLEADAEINSDNVFSEYVQGNWKNKAAIVNTRIDCFNFRLQLWKTLAMLPHFSVAESNNRVLVTLLFRFLEEEYYQVDKNHSPMQSLQQHDAENEPAEKVHRRKDGVKMLEAILTVFAKFTNMRSAVRSDELHELFEEFLMHSDSEIQNVALQCVFSSKGKGMHKYKEQLLEFANAKKFRDSLINLNLDDIKSEERHFVIPVLLRFLFGRLKSKTGSSTGMKSAPVAGRLVIIRFLCNLENAEVGTFVDLVIAPFTKSVDFTLEISDAVQEAHHRAVESMECVPLSRQQGVLSTIRMIIEKMKHKLSAEYFSSLLKLLLCVAASHNAFLAQKDTSDNYLFDKRFLLQIKQQKKSTIECIINLLDSWPSANLLSSSEVNAIFQVLVVSELSRQVNESSGSPTMLLKLFNLFSNHLKYRPLLIKACTNSTSPMDTIVQILSSGKTSSEVSSYILDILINLLTDPRDVEQVETTPTILNGTSSAGELCMELDVNENHSVREVGLSVLKPYLNQIMSYFVQKLSRNKNRKDVSLQPKYLDFLSEISEVASDRKLLSSLTRVLLSHVIAVAAKHRGNQGKSLVPALRVLSSVIHESSFAPKLGKLFSKVDDRESRLLLVKVFCRACQEDERQKWTCDVIKRLNAWDKRFIEELDFDSRLTAFQDIAARLKEENFVELFQDHCLQLMPVLHSCTHTLLHYYADISLRESVSRVLELLVDKVKQLFTEENESAKSVYQTVVRDMLLPTIQAGLRSLDEGCRHEAISLLSKIVRTFPDEPLVRNMTHLSNWNDPEDDFYENIRHIQLHRRARAFRRIAKCVGLQQDNINSMEAAENSEAKPDTLIPYSVAFRFLLPIAVQSLYSTDFSKHVHLKDACLDAVKSCCSTMPWSMYKRFLLQSVWSIDKHKLGLDVVCGALEVFPFDLSNYSVQKTGENKTDKLVLDFNVIPLTEDDADQEEVEMEISEDKVDSPNQEDQIPSQASAILDDVTTKVIPKLQQILNRKDSDEDQHKLTNAKADIDKCKKKIPLALAIVSALRKLPGSVVKSQLPGVILKMVGFLRHRLHEVRVLASATMVKIVNLLDLSNLSLILKELKAGLARGYQKHVLTSVIYAIVVSLGTRVNVGELDFCLQPLLQVLNEDLFGATAAEKKVEQLKSKIPEARGRSKAYPSYKILATVVGKTSVMGLIEPLKVHLEETRNHSVKKIAKDVFVEISLGLLENKLLTAQDFLTLTYGILCEKIPGLFPSESKNNKKKGNTHGEAPLQPLSLILTPEPARYGTKAPAKSVKTNMHLLVEFALQLLHSAIKKQSVSLIEQSHLEMLDQFVEKLMKCLKSTHQQTVVDGIRCLTRLFRTDLPSLQEHCKQITASLFQILRDQTKGASNQEMAAVSFKSLSVLCSTQHGSAMTESQLKILLTYAEEDLYSVQRQSHAFELLKSILKRGLQCPEVLEVIDKVRKIAIQSHTASSRAQARSLYLHFVVNYPMSAKKLDSHIEFILAQLTYEFEEGRNSSLEMLSSVVTTFPIQIVSSHAGVIFVPTAAVLINDDSAKCRKMAAGVLKFLLERLEVDARNQLFALVIHWYESDDIKQRRLAAMVVSIFTEVSESGFRNQLPTILHLILKNLEIEQSELDSEDVSQKSHDHSLFFHLSAFLSIIRNCDVINSNELFEQLDPIFERVTKLLAYSHDWVRLVCCQILGCYFSNFTPESFSTSRGETIPFFGQDLETMLGELCQHFYMQLKADILADQLAEQVVKNLLFVLRVLDSIHEQPAEGVVHPTLLKLMKQLLFITKFEQSDRPKETMKRTAVLKLCAALCLNLPNPDRVLKLLLEPVYRGMNASATHSNNEIESVTTLRHLAAQVLDVIKSKIDSETFSKTYLAVTRKITHKRRERKREKAVQLVADPRKAAAFKLRKQERTKNQRKRKIANMRPEYGIANKIKKS</sequence>
<protein>
    <submittedName>
        <fullName evidence="5">Small subunit processome component 20 homolog</fullName>
    </submittedName>
</protein>
<dbReference type="Pfam" id="PF20416">
    <property type="entry name" value="UTP20"/>
    <property type="match status" value="1"/>
</dbReference>
<organism evidence="5">
    <name type="scientific">Phallusia mammillata</name>
    <dbReference type="NCBI Taxonomy" id="59560"/>
    <lineage>
        <taxon>Eukaryota</taxon>
        <taxon>Metazoa</taxon>
        <taxon>Chordata</taxon>
        <taxon>Tunicata</taxon>
        <taxon>Ascidiacea</taxon>
        <taxon>Phlebobranchia</taxon>
        <taxon>Ascidiidae</taxon>
        <taxon>Phallusia</taxon>
    </lineage>
</organism>
<accession>A0A6F9DVU2</accession>
<evidence type="ECO:0000259" key="4">
    <source>
        <dbReference type="Pfam" id="PF23099"/>
    </source>
</evidence>
<dbReference type="InterPro" id="IPR046523">
    <property type="entry name" value="UTP20_dom"/>
</dbReference>
<dbReference type="InterPro" id="IPR011430">
    <property type="entry name" value="UTP20_N"/>
</dbReference>
<dbReference type="PANTHER" id="PTHR17695">
    <property type="entry name" value="SMALL SUBUNIT PROCESSOME COMPONENT 20 HOMOLOG"/>
    <property type="match status" value="1"/>
</dbReference>
<dbReference type="GO" id="GO:0030686">
    <property type="term" value="C:90S preribosome"/>
    <property type="evidence" value="ECO:0007669"/>
    <property type="project" value="TreeGrafter"/>
</dbReference>
<feature type="domain" description="U3 small nucleolar RNA-associated protein 20 C-terminal" evidence="4">
    <location>
        <begin position="2298"/>
        <end position="2633"/>
    </location>
</feature>
<dbReference type="Gene3D" id="1.25.10.10">
    <property type="entry name" value="Leucine-rich Repeat Variant"/>
    <property type="match status" value="2"/>
</dbReference>
<evidence type="ECO:0000313" key="5">
    <source>
        <dbReference type="EMBL" id="CAB3267577.1"/>
    </source>
</evidence>
<dbReference type="SUPFAM" id="SSF48371">
    <property type="entry name" value="ARM repeat"/>
    <property type="match status" value="3"/>
</dbReference>
<evidence type="ECO:0000256" key="1">
    <source>
        <dbReference type="SAM" id="MobiDB-lite"/>
    </source>
</evidence>
<reference evidence="5" key="1">
    <citation type="submission" date="2020-04" db="EMBL/GenBank/DDBJ databases">
        <authorList>
            <person name="Neveu A P."/>
        </authorList>
    </citation>
    <scope>NUCLEOTIDE SEQUENCE</scope>
    <source>
        <tissue evidence="5">Whole embryo</tissue>
    </source>
</reference>
<evidence type="ECO:0000259" key="3">
    <source>
        <dbReference type="Pfam" id="PF20416"/>
    </source>
</evidence>
<proteinExistence type="evidence at transcript level"/>
<feature type="domain" description="U3 small nucleolar RNA-associated protein 20 N-terminal" evidence="2">
    <location>
        <begin position="825"/>
        <end position="1465"/>
    </location>
</feature>
<feature type="domain" description="U3 small nucleolar RNA-associated protein 20" evidence="3">
    <location>
        <begin position="1735"/>
        <end position="1945"/>
    </location>
</feature>
<dbReference type="InterPro" id="IPR052575">
    <property type="entry name" value="SSU_processome_comp_20"/>
</dbReference>
<dbReference type="Pfam" id="PF23099">
    <property type="entry name" value="UTP20_C"/>
    <property type="match status" value="1"/>
</dbReference>
<dbReference type="InterPro" id="IPR016024">
    <property type="entry name" value="ARM-type_fold"/>
</dbReference>
<dbReference type="PANTHER" id="PTHR17695:SF11">
    <property type="entry name" value="SMALL SUBUNIT PROCESSOME COMPONENT 20 HOMOLOG"/>
    <property type="match status" value="1"/>
</dbReference>
<feature type="region of interest" description="Disordered" evidence="1">
    <location>
        <begin position="2620"/>
        <end position="2648"/>
    </location>
</feature>
<dbReference type="EMBL" id="LR791715">
    <property type="protein sequence ID" value="CAB3267577.1"/>
    <property type="molecule type" value="mRNA"/>
</dbReference>
<name>A0A6F9DVU2_9ASCI</name>
<evidence type="ECO:0000259" key="2">
    <source>
        <dbReference type="Pfam" id="PF07539"/>
    </source>
</evidence>
<dbReference type="GO" id="GO:0032040">
    <property type="term" value="C:small-subunit processome"/>
    <property type="evidence" value="ECO:0007669"/>
    <property type="project" value="TreeGrafter"/>
</dbReference>
<gene>
    <name evidence="5" type="primary">Utp20</name>
</gene>
<dbReference type="InterPro" id="IPR057525">
    <property type="entry name" value="UTP20_C"/>
</dbReference>
<dbReference type="Pfam" id="PF07539">
    <property type="entry name" value="UTP20_N"/>
    <property type="match status" value="1"/>
</dbReference>